<evidence type="ECO:0000313" key="3">
    <source>
        <dbReference type="Proteomes" id="UP000028186"/>
    </source>
</evidence>
<evidence type="ECO:0000313" key="2">
    <source>
        <dbReference type="EMBL" id="CDN56762.1"/>
    </source>
</evidence>
<dbReference type="AlphaFoldDB" id="A0A068TE19"/>
<keyword evidence="1" id="KW-1133">Transmembrane helix</keyword>
<gene>
    <name evidence="2" type="ORF">RG1141_CH44500</name>
</gene>
<reference evidence="3" key="1">
    <citation type="journal article" date="2014" name="BMC Genomics">
        <title>Genome sequencing of two Neorhizobium galegae strains reveals a noeT gene responsible for the unusual acetylation of the nodulation factors.</title>
        <authorList>
            <person name="Osterman J."/>
            <person name="Marsh J."/>
            <person name="Laine P.K."/>
            <person name="Zeng Z."/>
            <person name="Alatalo E."/>
            <person name="Sullivan J.T."/>
            <person name="Young J.P."/>
            <person name="Thomas-Oates J."/>
            <person name="Paulin L."/>
            <person name="Lindstrom K."/>
        </authorList>
    </citation>
    <scope>NUCLEOTIDE SEQUENCE [LARGE SCALE GENOMIC DNA]</scope>
    <source>
        <strain evidence="3">HAMBI 1141</strain>
    </source>
</reference>
<dbReference type="RefSeq" id="WP_038548417.1">
    <property type="nucleotide sequence ID" value="NZ_HG938355.1"/>
</dbReference>
<organism evidence="2 3">
    <name type="scientific">Neorhizobium galegae bv. officinalis bv. officinalis str. HAMBI 1141</name>
    <dbReference type="NCBI Taxonomy" id="1028801"/>
    <lineage>
        <taxon>Bacteria</taxon>
        <taxon>Pseudomonadati</taxon>
        <taxon>Pseudomonadota</taxon>
        <taxon>Alphaproteobacteria</taxon>
        <taxon>Hyphomicrobiales</taxon>
        <taxon>Rhizobiaceae</taxon>
        <taxon>Rhizobium/Agrobacterium group</taxon>
        <taxon>Neorhizobium</taxon>
    </lineage>
</organism>
<name>A0A068TE19_NEOGA</name>
<evidence type="ECO:0000256" key="1">
    <source>
        <dbReference type="SAM" id="Phobius"/>
    </source>
</evidence>
<sequence length="69" mass="7812">MTRNVRGFWRHLFGLLLALIAIIMIILAWQYGLGYLSGTPFEELRYVIFGVAVVGLLSALNSLTLRLMK</sequence>
<dbReference type="Proteomes" id="UP000028186">
    <property type="component" value="Chromosome I"/>
</dbReference>
<dbReference type="EMBL" id="HG938355">
    <property type="protein sequence ID" value="CDN56762.1"/>
    <property type="molecule type" value="Genomic_DNA"/>
</dbReference>
<proteinExistence type="predicted"/>
<dbReference type="eggNOG" id="ENOG5030PGW">
    <property type="taxonomic scope" value="Bacteria"/>
</dbReference>
<dbReference type="HOGENOM" id="CLU_2773056_0_0_5"/>
<dbReference type="PATRIC" id="fig|1028801.3.peg.4518"/>
<keyword evidence="1" id="KW-0812">Transmembrane</keyword>
<feature type="transmembrane region" description="Helical" evidence="1">
    <location>
        <begin position="44"/>
        <end position="65"/>
    </location>
</feature>
<feature type="transmembrane region" description="Helical" evidence="1">
    <location>
        <begin position="12"/>
        <end position="32"/>
    </location>
</feature>
<protein>
    <submittedName>
        <fullName evidence="2">Uncharacterized protein</fullName>
    </submittedName>
</protein>
<accession>A0A068TE19</accession>
<keyword evidence="1" id="KW-0472">Membrane</keyword>
<dbReference type="KEGG" id="ngl:RG1141_CH44500"/>